<reference evidence="1" key="1">
    <citation type="journal article" date="2023" name="Insect Mol. Biol.">
        <title>Genome sequencing provides insights into the evolution of gene families encoding plant cell wall-degrading enzymes in longhorned beetles.</title>
        <authorList>
            <person name="Shin N.R."/>
            <person name="Okamura Y."/>
            <person name="Kirsch R."/>
            <person name="Pauchet Y."/>
        </authorList>
    </citation>
    <scope>NUCLEOTIDE SEQUENCE</scope>
    <source>
        <strain evidence="1">RBIC_L_NR</strain>
    </source>
</reference>
<dbReference type="AlphaFoldDB" id="A0AAV8Z7R3"/>
<sequence>MVIYNINNVDATLKCSAFLRQLGLSLIWPFQIARLQNPCLRRELRQKISGIHQGKSDTIEVPLGEPAQKW</sequence>
<dbReference type="EMBL" id="JANEYF010001686">
    <property type="protein sequence ID" value="KAJ8959276.1"/>
    <property type="molecule type" value="Genomic_DNA"/>
</dbReference>
<name>A0AAV8Z7R3_9CUCU</name>
<keyword evidence="2" id="KW-1185">Reference proteome</keyword>
<comment type="caution">
    <text evidence="1">The sequence shown here is derived from an EMBL/GenBank/DDBJ whole genome shotgun (WGS) entry which is preliminary data.</text>
</comment>
<evidence type="ECO:0000313" key="1">
    <source>
        <dbReference type="EMBL" id="KAJ8959276.1"/>
    </source>
</evidence>
<organism evidence="1 2">
    <name type="scientific">Rhamnusium bicolor</name>
    <dbReference type="NCBI Taxonomy" id="1586634"/>
    <lineage>
        <taxon>Eukaryota</taxon>
        <taxon>Metazoa</taxon>
        <taxon>Ecdysozoa</taxon>
        <taxon>Arthropoda</taxon>
        <taxon>Hexapoda</taxon>
        <taxon>Insecta</taxon>
        <taxon>Pterygota</taxon>
        <taxon>Neoptera</taxon>
        <taxon>Endopterygota</taxon>
        <taxon>Coleoptera</taxon>
        <taxon>Polyphaga</taxon>
        <taxon>Cucujiformia</taxon>
        <taxon>Chrysomeloidea</taxon>
        <taxon>Cerambycidae</taxon>
        <taxon>Lepturinae</taxon>
        <taxon>Rhagiini</taxon>
        <taxon>Rhamnusium</taxon>
    </lineage>
</organism>
<evidence type="ECO:0000313" key="2">
    <source>
        <dbReference type="Proteomes" id="UP001162156"/>
    </source>
</evidence>
<accession>A0AAV8Z7R3</accession>
<dbReference type="Proteomes" id="UP001162156">
    <property type="component" value="Unassembled WGS sequence"/>
</dbReference>
<protein>
    <submittedName>
        <fullName evidence="1">Uncharacterized protein</fullName>
    </submittedName>
</protein>
<gene>
    <name evidence="1" type="ORF">NQ314_006293</name>
</gene>
<proteinExistence type="predicted"/>